<dbReference type="EMBL" id="VTOU01000003">
    <property type="protein sequence ID" value="TZG25880.1"/>
    <property type="molecule type" value="Genomic_DNA"/>
</dbReference>
<accession>A0A5D9C4F1</accession>
<proteinExistence type="predicted"/>
<evidence type="ECO:0000313" key="1">
    <source>
        <dbReference type="EMBL" id="TZG25880.1"/>
    </source>
</evidence>
<dbReference type="RefSeq" id="WP_149522686.1">
    <property type="nucleotide sequence ID" value="NZ_VTOU01000003.1"/>
</dbReference>
<name>A0A5D9C4F1_9SPHN</name>
<dbReference type="Proteomes" id="UP000322077">
    <property type="component" value="Unassembled WGS sequence"/>
</dbReference>
<evidence type="ECO:0000313" key="2">
    <source>
        <dbReference type="Proteomes" id="UP000322077"/>
    </source>
</evidence>
<keyword evidence="2" id="KW-1185">Reference proteome</keyword>
<gene>
    <name evidence="1" type="ORF">FYJ91_12940</name>
</gene>
<comment type="caution">
    <text evidence="1">The sequence shown here is derived from an EMBL/GenBank/DDBJ whole genome shotgun (WGS) entry which is preliminary data.</text>
</comment>
<sequence>MIEARGEKPETWIVRVGCDTCKKWRAVDLDALLADRGADFSLVNRRYRCRLKPDCSGWNQFYYYSGVMRPLWDDATTDRWMKHDSQVRTTVAFIVKHLEGYFRPDHAPPGVDQWAWSWADDRERKRLMMIARG</sequence>
<dbReference type="AlphaFoldDB" id="A0A5D9C4F1"/>
<protein>
    <submittedName>
        <fullName evidence="1">Uncharacterized protein</fullName>
    </submittedName>
</protein>
<organism evidence="1 2">
    <name type="scientific">Sphingomonas montanisoli</name>
    <dbReference type="NCBI Taxonomy" id="2606412"/>
    <lineage>
        <taxon>Bacteria</taxon>
        <taxon>Pseudomonadati</taxon>
        <taxon>Pseudomonadota</taxon>
        <taxon>Alphaproteobacteria</taxon>
        <taxon>Sphingomonadales</taxon>
        <taxon>Sphingomonadaceae</taxon>
        <taxon>Sphingomonas</taxon>
    </lineage>
</organism>
<reference evidence="1 2" key="1">
    <citation type="submission" date="2019-08" db="EMBL/GenBank/DDBJ databases">
        <authorList>
            <person name="Wang G."/>
            <person name="Xu Z."/>
        </authorList>
    </citation>
    <scope>NUCLEOTIDE SEQUENCE [LARGE SCALE GENOMIC DNA]</scope>
    <source>
        <strain evidence="1 2">ZX</strain>
    </source>
</reference>